<evidence type="ECO:0000313" key="2">
    <source>
        <dbReference type="EMBL" id="KAL3811281.1"/>
    </source>
</evidence>
<comment type="caution">
    <text evidence="2">The sequence shown here is derived from an EMBL/GenBank/DDBJ whole genome shotgun (WGS) entry which is preliminary data.</text>
</comment>
<protein>
    <submittedName>
        <fullName evidence="2">Uncharacterized protein</fullName>
    </submittedName>
</protein>
<dbReference type="EMBL" id="JALLPB020000270">
    <property type="protein sequence ID" value="KAL3811281.1"/>
    <property type="molecule type" value="Genomic_DNA"/>
</dbReference>
<accession>A0ABD3RHX8</accession>
<feature type="compositionally biased region" description="Polar residues" evidence="1">
    <location>
        <begin position="163"/>
        <end position="173"/>
    </location>
</feature>
<feature type="non-terminal residue" evidence="2">
    <location>
        <position position="209"/>
    </location>
</feature>
<reference evidence="2 3" key="1">
    <citation type="submission" date="2024-10" db="EMBL/GenBank/DDBJ databases">
        <title>Updated reference genomes for cyclostephanoid diatoms.</title>
        <authorList>
            <person name="Roberts W.R."/>
            <person name="Alverson A.J."/>
        </authorList>
    </citation>
    <scope>NUCLEOTIDE SEQUENCE [LARGE SCALE GENOMIC DNA]</scope>
    <source>
        <strain evidence="2 3">AJA228-03</strain>
    </source>
</reference>
<dbReference type="AlphaFoldDB" id="A0ABD3RHX8"/>
<evidence type="ECO:0000313" key="3">
    <source>
        <dbReference type="Proteomes" id="UP001530377"/>
    </source>
</evidence>
<dbReference type="Proteomes" id="UP001530377">
    <property type="component" value="Unassembled WGS sequence"/>
</dbReference>
<gene>
    <name evidence="2" type="ORF">ACHAXA_009281</name>
</gene>
<name>A0ABD3RHX8_9STRA</name>
<keyword evidence="3" id="KW-1185">Reference proteome</keyword>
<feature type="region of interest" description="Disordered" evidence="1">
    <location>
        <begin position="158"/>
        <end position="209"/>
    </location>
</feature>
<feature type="compositionally biased region" description="Basic and acidic residues" evidence="1">
    <location>
        <begin position="176"/>
        <end position="186"/>
    </location>
</feature>
<evidence type="ECO:0000256" key="1">
    <source>
        <dbReference type="SAM" id="MobiDB-lite"/>
    </source>
</evidence>
<feature type="region of interest" description="Disordered" evidence="1">
    <location>
        <begin position="63"/>
        <end position="101"/>
    </location>
</feature>
<feature type="compositionally biased region" description="Polar residues" evidence="1">
    <location>
        <begin position="72"/>
        <end position="82"/>
    </location>
</feature>
<proteinExistence type="predicted"/>
<sequence>MTSFDTVHVVLSPADASKLSGRYETAVEVNELLLQGSITPQKVKPSVSDIDDLCDLFVKKVKVSPKKKKPSESTSGSANVSVPRTGDGIDATGLSSIKKSKNEAKAEALAKAKAWKEARSSSKTVNSTQSFLTNEPIFDITGKKDVKAEALAKANALEDARVSSKTASAQSVDPNEADRAQDDFIKALKTMPTAQSRFAASPRRSRRVK</sequence>
<organism evidence="2 3">
    <name type="scientific">Cyclostephanos tholiformis</name>
    <dbReference type="NCBI Taxonomy" id="382380"/>
    <lineage>
        <taxon>Eukaryota</taxon>
        <taxon>Sar</taxon>
        <taxon>Stramenopiles</taxon>
        <taxon>Ochrophyta</taxon>
        <taxon>Bacillariophyta</taxon>
        <taxon>Coscinodiscophyceae</taxon>
        <taxon>Thalassiosirophycidae</taxon>
        <taxon>Stephanodiscales</taxon>
        <taxon>Stephanodiscaceae</taxon>
        <taxon>Cyclostephanos</taxon>
    </lineage>
</organism>